<protein>
    <submittedName>
        <fullName evidence="1">Uncharacterized protein</fullName>
    </submittedName>
</protein>
<sequence length="220" mass="25336">MPLKLKIVICLICLVIGEKIGGMHPGVCAAPASEEVLWISLDVSPEERKKIDGIIFDAYKQVKIGQKNIKAAHLENPNEYLKLLSYLQQMGETRQNINRDIRQLLSPQQRRILETQLEQIDQSKQQFAGILMMLDLSREQQAKIVAALLKNQKKVWTIISRRSLSWEKRRKQLGRIDKIKEISLHLSRQQQEKFSYMLGMVYLQKSNEGLFLGLTRPGVS</sequence>
<gene>
    <name evidence="1" type="ORF">ALO_19307</name>
</gene>
<reference evidence="1 2" key="1">
    <citation type="journal article" date="2011" name="EMBO J.">
        <title>Structural diversity of bacterial flagellar motors.</title>
        <authorList>
            <person name="Chen S."/>
            <person name="Beeby M."/>
            <person name="Murphy G.E."/>
            <person name="Leadbetter J.R."/>
            <person name="Hendrixson D.R."/>
            <person name="Briegel A."/>
            <person name="Li Z."/>
            <person name="Shi J."/>
            <person name="Tocheva E.I."/>
            <person name="Muller A."/>
            <person name="Dobro M.J."/>
            <person name="Jensen G.J."/>
        </authorList>
    </citation>
    <scope>NUCLEOTIDE SEQUENCE [LARGE SCALE GENOMIC DNA]</scope>
    <source>
        <strain evidence="1 2">DSM 6540</strain>
    </source>
</reference>
<dbReference type="STRING" id="1009370.ALO_19307"/>
<dbReference type="Proteomes" id="UP000003240">
    <property type="component" value="Unassembled WGS sequence"/>
</dbReference>
<evidence type="ECO:0000313" key="2">
    <source>
        <dbReference type="Proteomes" id="UP000003240"/>
    </source>
</evidence>
<name>F7NP20_9FIRM</name>
<evidence type="ECO:0000313" key="1">
    <source>
        <dbReference type="EMBL" id="EGO62143.1"/>
    </source>
</evidence>
<keyword evidence="2" id="KW-1185">Reference proteome</keyword>
<dbReference type="eggNOG" id="ENOG50348AA">
    <property type="taxonomic scope" value="Bacteria"/>
</dbReference>
<proteinExistence type="predicted"/>
<dbReference type="RefSeq" id="WP_004099078.1">
    <property type="nucleotide sequence ID" value="NZ_AFGF01000240.1"/>
</dbReference>
<comment type="caution">
    <text evidence="1">The sequence shown here is derived from an EMBL/GenBank/DDBJ whole genome shotgun (WGS) entry which is preliminary data.</text>
</comment>
<dbReference type="OrthoDB" id="1679462at2"/>
<dbReference type="AlphaFoldDB" id="F7NP20"/>
<organism evidence="1 2">
    <name type="scientific">Acetonema longum DSM 6540</name>
    <dbReference type="NCBI Taxonomy" id="1009370"/>
    <lineage>
        <taxon>Bacteria</taxon>
        <taxon>Bacillati</taxon>
        <taxon>Bacillota</taxon>
        <taxon>Negativicutes</taxon>
        <taxon>Acetonemataceae</taxon>
        <taxon>Acetonema</taxon>
    </lineage>
</organism>
<accession>F7NP20</accession>
<dbReference type="EMBL" id="AFGF01000240">
    <property type="protein sequence ID" value="EGO62143.1"/>
    <property type="molecule type" value="Genomic_DNA"/>
</dbReference>